<reference evidence="2" key="2">
    <citation type="submission" date="2021-05" db="EMBL/GenBank/DDBJ databases">
        <authorList>
            <person name="Pain A."/>
        </authorList>
    </citation>
    <scope>NUCLEOTIDE SEQUENCE</scope>
    <source>
        <strain evidence="2">1802A</strain>
    </source>
</reference>
<evidence type="ECO:0000313" key="2">
    <source>
        <dbReference type="EMBL" id="KAK1939779.1"/>
    </source>
</evidence>
<protein>
    <submittedName>
        <fullName evidence="2">Uncharacterized protein</fullName>
    </submittedName>
</protein>
<gene>
    <name evidence="2" type="ORF">X943_003215</name>
</gene>
<comment type="caution">
    <text evidence="2">The sequence shown here is derived from an EMBL/GenBank/DDBJ whole genome shotgun (WGS) entry which is preliminary data.</text>
</comment>
<evidence type="ECO:0000313" key="3">
    <source>
        <dbReference type="Proteomes" id="UP001195914"/>
    </source>
</evidence>
<dbReference type="AlphaFoldDB" id="A0AAD9GJN3"/>
<feature type="region of interest" description="Disordered" evidence="1">
    <location>
        <begin position="1"/>
        <end position="62"/>
    </location>
</feature>
<name>A0AAD9GJN3_BABDI</name>
<keyword evidence="3" id="KW-1185">Reference proteome</keyword>
<organism evidence="2 3">
    <name type="scientific">Babesia divergens</name>
    <dbReference type="NCBI Taxonomy" id="32595"/>
    <lineage>
        <taxon>Eukaryota</taxon>
        <taxon>Sar</taxon>
        <taxon>Alveolata</taxon>
        <taxon>Apicomplexa</taxon>
        <taxon>Aconoidasida</taxon>
        <taxon>Piroplasmida</taxon>
        <taxon>Babesiidae</taxon>
        <taxon>Babesia</taxon>
    </lineage>
</organism>
<accession>A0AAD9GJN3</accession>
<dbReference type="EMBL" id="JAHBMH010000007">
    <property type="protein sequence ID" value="KAK1939779.1"/>
    <property type="molecule type" value="Genomic_DNA"/>
</dbReference>
<reference evidence="2" key="1">
    <citation type="journal article" date="2014" name="Nucleic Acids Res.">
        <title>The evolutionary dynamics of variant antigen genes in Babesia reveal a history of genomic innovation underlying host-parasite interaction.</title>
        <authorList>
            <person name="Jackson A.P."/>
            <person name="Otto T.D."/>
            <person name="Darby A."/>
            <person name="Ramaprasad A."/>
            <person name="Xia D."/>
            <person name="Echaide I.E."/>
            <person name="Farber M."/>
            <person name="Gahlot S."/>
            <person name="Gamble J."/>
            <person name="Gupta D."/>
            <person name="Gupta Y."/>
            <person name="Jackson L."/>
            <person name="Malandrin L."/>
            <person name="Malas T.B."/>
            <person name="Moussa E."/>
            <person name="Nair M."/>
            <person name="Reid A.J."/>
            <person name="Sanders M."/>
            <person name="Sharma J."/>
            <person name="Tracey A."/>
            <person name="Quail M.A."/>
            <person name="Weir W."/>
            <person name="Wastling J.M."/>
            <person name="Hall N."/>
            <person name="Willadsen P."/>
            <person name="Lingelbach K."/>
            <person name="Shiels B."/>
            <person name="Tait A."/>
            <person name="Berriman M."/>
            <person name="Allred D.R."/>
            <person name="Pain A."/>
        </authorList>
    </citation>
    <scope>NUCLEOTIDE SEQUENCE</scope>
    <source>
        <strain evidence="2">1802A</strain>
    </source>
</reference>
<proteinExistence type="predicted"/>
<evidence type="ECO:0000256" key="1">
    <source>
        <dbReference type="SAM" id="MobiDB-lite"/>
    </source>
</evidence>
<dbReference type="Proteomes" id="UP001195914">
    <property type="component" value="Unassembled WGS sequence"/>
</dbReference>
<sequence>MSQQGFAGEVPRQGTEICQKETEEDSTGARRSNKNGSIGILFIKHSPGEHNGSTQEKDAKQN</sequence>